<evidence type="ECO:0000256" key="1">
    <source>
        <dbReference type="ARBA" id="ARBA00022448"/>
    </source>
</evidence>
<dbReference type="PROSITE" id="PS00211">
    <property type="entry name" value="ABC_TRANSPORTER_1"/>
    <property type="match status" value="1"/>
</dbReference>
<dbReference type="Pfam" id="PF00005">
    <property type="entry name" value="ABC_tran"/>
    <property type="match status" value="1"/>
</dbReference>
<dbReference type="Gene3D" id="2.40.50.100">
    <property type="match status" value="1"/>
</dbReference>
<reference evidence="5" key="1">
    <citation type="journal article" date="2005" name="Environ. Microbiol.">
        <title>Genetic and functional properties of uncultivated thermophilic crenarchaeotes from a subsurface gold mine as revealed by analysis of genome fragments.</title>
        <authorList>
            <person name="Nunoura T."/>
            <person name="Hirayama H."/>
            <person name="Takami H."/>
            <person name="Oida H."/>
            <person name="Nishi S."/>
            <person name="Shimamura S."/>
            <person name="Suzuki Y."/>
            <person name="Inagaki F."/>
            <person name="Takai K."/>
            <person name="Nealson K.H."/>
            <person name="Horikoshi K."/>
        </authorList>
    </citation>
    <scope>NUCLEOTIDE SEQUENCE</scope>
</reference>
<dbReference type="InterPro" id="IPR003439">
    <property type="entry name" value="ABC_transporter-like_ATP-bd"/>
</dbReference>
<dbReference type="GO" id="GO:0022857">
    <property type="term" value="F:transmembrane transporter activity"/>
    <property type="evidence" value="ECO:0007669"/>
    <property type="project" value="InterPro"/>
</dbReference>
<dbReference type="InterPro" id="IPR017871">
    <property type="entry name" value="ABC_transporter-like_CS"/>
</dbReference>
<accession>H5SQW0</accession>
<name>H5SQW0_ACEAU</name>
<dbReference type="InterPro" id="IPR008995">
    <property type="entry name" value="Mo/tungstate-bd_C_term_dom"/>
</dbReference>
<dbReference type="SMART" id="SM00382">
    <property type="entry name" value="AAA"/>
    <property type="match status" value="1"/>
</dbReference>
<organism evidence="5">
    <name type="scientific">Acetithermum autotrophicum</name>
    <dbReference type="NCBI Taxonomy" id="1446466"/>
    <lineage>
        <taxon>Bacteria</taxon>
        <taxon>Candidatus Bipolaricaulota</taxon>
        <taxon>Candidatus Acetithermum</taxon>
    </lineage>
</organism>
<evidence type="ECO:0000259" key="4">
    <source>
        <dbReference type="PROSITE" id="PS50893"/>
    </source>
</evidence>
<keyword evidence="1" id="KW-0813">Transport</keyword>
<dbReference type="GO" id="GO:0005524">
    <property type="term" value="F:ATP binding"/>
    <property type="evidence" value="ECO:0007669"/>
    <property type="project" value="UniProtKB-KW"/>
</dbReference>
<dbReference type="GO" id="GO:0015697">
    <property type="term" value="P:quaternary ammonium group transport"/>
    <property type="evidence" value="ECO:0007669"/>
    <property type="project" value="UniProtKB-ARBA"/>
</dbReference>
<proteinExistence type="predicted"/>
<gene>
    <name evidence="5" type="ORF">HGMM_OP2C027</name>
</gene>
<dbReference type="InterPro" id="IPR050093">
    <property type="entry name" value="ABC_SmlMolc_Importer"/>
</dbReference>
<dbReference type="GO" id="GO:0016887">
    <property type="term" value="F:ATP hydrolysis activity"/>
    <property type="evidence" value="ECO:0007669"/>
    <property type="project" value="InterPro"/>
</dbReference>
<dbReference type="PROSITE" id="PS50893">
    <property type="entry name" value="ABC_TRANSPORTER_2"/>
    <property type="match status" value="1"/>
</dbReference>
<reference evidence="5" key="2">
    <citation type="journal article" date="2012" name="PLoS ONE">
        <title>A Deeply Branching Thermophilic Bacterium with an Ancient Acetyl-CoA Pathway Dominates a Subsurface Ecosystem.</title>
        <authorList>
            <person name="Takami H."/>
            <person name="Noguchi H."/>
            <person name="Takaki Y."/>
            <person name="Uchiyama I."/>
            <person name="Toyoda A."/>
            <person name="Nishi S."/>
            <person name="Chee G.-J."/>
            <person name="Arai W."/>
            <person name="Nunoura T."/>
            <person name="Itoh T."/>
            <person name="Hattori M."/>
            <person name="Takai K."/>
        </authorList>
    </citation>
    <scope>NUCLEOTIDE SEQUENCE</scope>
</reference>
<dbReference type="AlphaFoldDB" id="H5SQW0"/>
<dbReference type="Gene3D" id="3.40.50.300">
    <property type="entry name" value="P-loop containing nucleotide triphosphate hydrolases"/>
    <property type="match status" value="1"/>
</dbReference>
<dbReference type="PANTHER" id="PTHR42781:SF4">
    <property type="entry name" value="SPERMIDINE_PUTRESCINE IMPORT ATP-BINDING PROTEIN POTA"/>
    <property type="match status" value="1"/>
</dbReference>
<dbReference type="GO" id="GO:0043190">
    <property type="term" value="C:ATP-binding cassette (ABC) transporter complex"/>
    <property type="evidence" value="ECO:0007669"/>
    <property type="project" value="InterPro"/>
</dbReference>
<dbReference type="EMBL" id="AP011801">
    <property type="protein sequence ID" value="BAL58477.1"/>
    <property type="molecule type" value="Genomic_DNA"/>
</dbReference>
<protein>
    <submittedName>
        <fullName evidence="5">ABC transport system protein</fullName>
    </submittedName>
</protein>
<sequence>MATEFIELRNITLRVGGQFQLGPLSLTVRKGEFVAVLGPSGSGKTTLLRLIAGFERPHDGSIVIDGRVVADGTHWVEPEDRGVGMVFQDYALFPHLTVAQNIAFGMKDLSPFPSPKEGGDRGVRSGGAREVARVQELLRLVGLDGFAQRYPHELSGGEQQRVALARSLATNPKVLLLDEPFSNLDADLRPKMRAELKLLLQRLNCTTIFVTHDQEEAFELADRVAVLNAGRLEQIDTPERLYHAPATRFVAEFIGHADFLRGRVRGSCIETAVGCFALPRPMPEGTLVDVMVRPEEVDLTPLGSGERSEGLIVSRRYRGGMQFITVRLSSGESVCSLQPRGAHFPLASRVRVRVKTDNPVIFPEEMS</sequence>
<dbReference type="InterPro" id="IPR027417">
    <property type="entry name" value="P-loop_NTPase"/>
</dbReference>
<evidence type="ECO:0000256" key="3">
    <source>
        <dbReference type="ARBA" id="ARBA00022840"/>
    </source>
</evidence>
<keyword evidence="2" id="KW-0547">Nucleotide-binding</keyword>
<dbReference type="InterPro" id="IPR003593">
    <property type="entry name" value="AAA+_ATPase"/>
</dbReference>
<keyword evidence="3" id="KW-0067">ATP-binding</keyword>
<dbReference type="Pfam" id="PF08402">
    <property type="entry name" value="TOBE_2"/>
    <property type="match status" value="1"/>
</dbReference>
<feature type="domain" description="ABC transporter" evidence="4">
    <location>
        <begin position="6"/>
        <end position="254"/>
    </location>
</feature>
<evidence type="ECO:0000313" key="5">
    <source>
        <dbReference type="EMBL" id="BAL58477.1"/>
    </source>
</evidence>
<dbReference type="SUPFAM" id="SSF52540">
    <property type="entry name" value="P-loop containing nucleoside triphosphate hydrolases"/>
    <property type="match status" value="1"/>
</dbReference>
<dbReference type="PANTHER" id="PTHR42781">
    <property type="entry name" value="SPERMIDINE/PUTRESCINE IMPORT ATP-BINDING PROTEIN POTA"/>
    <property type="match status" value="1"/>
</dbReference>
<dbReference type="FunFam" id="3.40.50.300:FF:000425">
    <property type="entry name" value="Probable ABC transporter, ATP-binding subunit"/>
    <property type="match status" value="1"/>
</dbReference>
<evidence type="ECO:0000256" key="2">
    <source>
        <dbReference type="ARBA" id="ARBA00022741"/>
    </source>
</evidence>
<dbReference type="SUPFAM" id="SSF50331">
    <property type="entry name" value="MOP-like"/>
    <property type="match status" value="1"/>
</dbReference>
<dbReference type="InterPro" id="IPR013611">
    <property type="entry name" value="Transp-assoc_OB_typ2"/>
</dbReference>